<organism evidence="2">
    <name type="scientific">Caldithrix abyssi</name>
    <dbReference type="NCBI Taxonomy" id="187145"/>
    <lineage>
        <taxon>Bacteria</taxon>
        <taxon>Pseudomonadati</taxon>
        <taxon>Calditrichota</taxon>
        <taxon>Calditrichia</taxon>
        <taxon>Calditrichales</taxon>
        <taxon>Calditrichaceae</taxon>
        <taxon>Caldithrix</taxon>
    </lineage>
</organism>
<accession>A0A7V4WTV9</accession>
<dbReference type="InterPro" id="IPR015867">
    <property type="entry name" value="N-reg_PII/ATP_PRibTrfase_C"/>
</dbReference>
<comment type="caution">
    <text evidence="2">The sequence shown here is derived from an EMBL/GenBank/DDBJ whole genome shotgun (WGS) entry which is preliminary data.</text>
</comment>
<protein>
    <submittedName>
        <fullName evidence="2">DUF190 domain-containing protein</fullName>
    </submittedName>
</protein>
<dbReference type="PANTHER" id="PTHR35983:SF1">
    <property type="entry name" value="UPF0166 PROTEIN TM_0021"/>
    <property type="match status" value="1"/>
</dbReference>
<name>A0A7V4WTV9_CALAY</name>
<reference evidence="2" key="1">
    <citation type="journal article" date="2020" name="mSystems">
        <title>Genome- and Community-Level Interaction Insights into Carbon Utilization and Element Cycling Functions of Hydrothermarchaeota in Hydrothermal Sediment.</title>
        <authorList>
            <person name="Zhou Z."/>
            <person name="Liu Y."/>
            <person name="Xu W."/>
            <person name="Pan J."/>
            <person name="Luo Z.H."/>
            <person name="Li M."/>
        </authorList>
    </citation>
    <scope>NUCLEOTIDE SEQUENCE [LARGE SCALE GENOMIC DNA]</scope>
    <source>
        <strain evidence="2">HyVt-577</strain>
    </source>
</reference>
<comment type="similarity">
    <text evidence="1">Belongs to the UPF0166 family.</text>
</comment>
<proteinExistence type="inferred from homology"/>
<dbReference type="PANTHER" id="PTHR35983">
    <property type="entry name" value="UPF0166 PROTEIN TM_0021"/>
    <property type="match status" value="1"/>
</dbReference>
<dbReference type="AlphaFoldDB" id="A0A7V4WTV9"/>
<dbReference type="InterPro" id="IPR011322">
    <property type="entry name" value="N-reg_PII-like_a/b"/>
</dbReference>
<sequence>MKIEGIGKLLRIYIGEQDRYHGEALHHVIVKKAKEMGLAGCTVIRGVEGFGIASRMIHKASILRLSEDMPVLIEIADNEQRIREAIEAFEAIFDETDAGVLMTLEQVEILRYRK</sequence>
<evidence type="ECO:0000313" key="2">
    <source>
        <dbReference type="EMBL" id="HGY54664.1"/>
    </source>
</evidence>
<dbReference type="SUPFAM" id="SSF54913">
    <property type="entry name" value="GlnB-like"/>
    <property type="match status" value="1"/>
</dbReference>
<dbReference type="Pfam" id="PF02641">
    <property type="entry name" value="DUF190"/>
    <property type="match status" value="1"/>
</dbReference>
<dbReference type="Proteomes" id="UP000885779">
    <property type="component" value="Unassembled WGS sequence"/>
</dbReference>
<dbReference type="EMBL" id="DRQG01000024">
    <property type="protein sequence ID" value="HGY54664.1"/>
    <property type="molecule type" value="Genomic_DNA"/>
</dbReference>
<dbReference type="InterPro" id="IPR003793">
    <property type="entry name" value="UPF0166"/>
</dbReference>
<dbReference type="Gene3D" id="3.30.70.120">
    <property type="match status" value="1"/>
</dbReference>
<evidence type="ECO:0000256" key="1">
    <source>
        <dbReference type="ARBA" id="ARBA00010554"/>
    </source>
</evidence>
<gene>
    <name evidence="2" type="ORF">ENK44_03085</name>
</gene>